<keyword evidence="3" id="KW-1185">Reference proteome</keyword>
<feature type="domain" description="EAL" evidence="1">
    <location>
        <begin position="165"/>
        <end position="406"/>
    </location>
</feature>
<dbReference type="SUPFAM" id="SSF55781">
    <property type="entry name" value="GAF domain-like"/>
    <property type="match status" value="1"/>
</dbReference>
<dbReference type="InterPro" id="IPR050706">
    <property type="entry name" value="Cyclic-di-GMP_PDE-like"/>
</dbReference>
<dbReference type="InterPro" id="IPR035919">
    <property type="entry name" value="EAL_sf"/>
</dbReference>
<accession>A0A1S1Q5N6</accession>
<dbReference type="CDD" id="cd01948">
    <property type="entry name" value="EAL"/>
    <property type="match status" value="1"/>
</dbReference>
<dbReference type="SMART" id="SM00052">
    <property type="entry name" value="EAL"/>
    <property type="match status" value="1"/>
</dbReference>
<dbReference type="InterPro" id="IPR003018">
    <property type="entry name" value="GAF"/>
</dbReference>
<proteinExistence type="predicted"/>
<protein>
    <submittedName>
        <fullName evidence="2">Diguanylate phosphodiesterase</fullName>
    </submittedName>
</protein>
<dbReference type="SUPFAM" id="SSF141868">
    <property type="entry name" value="EAL domain-like"/>
    <property type="match status" value="1"/>
</dbReference>
<gene>
    <name evidence="2" type="ORF">BBK14_17935</name>
</gene>
<reference evidence="3" key="1">
    <citation type="submission" date="2016-07" db="EMBL/GenBank/DDBJ databases">
        <title>Frankia sp. NRRL B-16219 Genome sequencing.</title>
        <authorList>
            <person name="Ghodhbane-Gtari F."/>
            <person name="Swanson E."/>
            <person name="Gueddou A."/>
            <person name="Louati M."/>
            <person name="Nouioui I."/>
            <person name="Hezbri K."/>
            <person name="Abebe-Akele F."/>
            <person name="Simpson S."/>
            <person name="Morris K."/>
            <person name="Thomas K."/>
            <person name="Gtari M."/>
            <person name="Tisa L.S."/>
        </authorList>
    </citation>
    <scope>NUCLEOTIDE SEQUENCE [LARGE SCALE GENOMIC DNA]</scope>
    <source>
        <strain evidence="3">NRRL B-16219</strain>
    </source>
</reference>
<sequence>MARPASPLGPPIEVVEPDPAVADLLGVLRRHLGMDLAWLGRVEGNLLVLQVVNGDAAGFGIAPGSTIRREAALYTQVLAHDQPVIIPDTHRDPRTVGAGTVRVLGIGAYVATPVYDNDNDIYGILGCLAHQPRPELRERDGRFLSLLAAFLSDAVIDLHRVWETRSRVSRVINDLIDAGGPQIVFQPVVDLSDGGVVGVEALSRFPGSTDDPEGWYAVASSVGLGTDLELTAIRRALTVMSELPRSVTLAVNASPATITSGLVGLLAPFPACERLIVEITEHEYFSADPVVMRGIHALRALGAQIAVDDIGTGYAGLEQLIHLRPEIVKLDYLITHGMDGDPARRAVAAAIVDVAAEIGGCVIAEGIENTAELRVAIDAGIDFGQGYLLGAPARTARAACAPAVALANYPG</sequence>
<dbReference type="Pfam" id="PF00563">
    <property type="entry name" value="EAL"/>
    <property type="match status" value="1"/>
</dbReference>
<dbReference type="Proteomes" id="UP000179769">
    <property type="component" value="Unassembled WGS sequence"/>
</dbReference>
<dbReference type="OrthoDB" id="23692at2"/>
<dbReference type="Gene3D" id="3.20.20.450">
    <property type="entry name" value="EAL domain"/>
    <property type="match status" value="1"/>
</dbReference>
<evidence type="ECO:0000259" key="1">
    <source>
        <dbReference type="PROSITE" id="PS50883"/>
    </source>
</evidence>
<dbReference type="Pfam" id="PF13185">
    <property type="entry name" value="GAF_2"/>
    <property type="match status" value="1"/>
</dbReference>
<dbReference type="PANTHER" id="PTHR33121">
    <property type="entry name" value="CYCLIC DI-GMP PHOSPHODIESTERASE PDEF"/>
    <property type="match status" value="1"/>
</dbReference>
<dbReference type="GO" id="GO:0071111">
    <property type="term" value="F:cyclic-guanylate-specific phosphodiesterase activity"/>
    <property type="evidence" value="ECO:0007669"/>
    <property type="project" value="InterPro"/>
</dbReference>
<comment type="caution">
    <text evidence="2">The sequence shown here is derived from an EMBL/GenBank/DDBJ whole genome shotgun (WGS) entry which is preliminary data.</text>
</comment>
<dbReference type="InterPro" id="IPR029016">
    <property type="entry name" value="GAF-like_dom_sf"/>
</dbReference>
<dbReference type="PANTHER" id="PTHR33121:SF76">
    <property type="entry name" value="SIGNALING PROTEIN"/>
    <property type="match status" value="1"/>
</dbReference>
<evidence type="ECO:0000313" key="3">
    <source>
        <dbReference type="Proteomes" id="UP000179769"/>
    </source>
</evidence>
<name>A0A1S1Q5N6_9ACTN</name>
<dbReference type="SMART" id="SM00065">
    <property type="entry name" value="GAF"/>
    <property type="match status" value="1"/>
</dbReference>
<organism evidence="2 3">
    <name type="scientific">Parafrankia soli</name>
    <dbReference type="NCBI Taxonomy" id="2599596"/>
    <lineage>
        <taxon>Bacteria</taxon>
        <taxon>Bacillati</taxon>
        <taxon>Actinomycetota</taxon>
        <taxon>Actinomycetes</taxon>
        <taxon>Frankiales</taxon>
        <taxon>Frankiaceae</taxon>
        <taxon>Parafrankia</taxon>
    </lineage>
</organism>
<dbReference type="Gene3D" id="3.30.450.40">
    <property type="match status" value="1"/>
</dbReference>
<dbReference type="EMBL" id="MAXA01000212">
    <property type="protein sequence ID" value="OHV28515.1"/>
    <property type="molecule type" value="Genomic_DNA"/>
</dbReference>
<dbReference type="RefSeq" id="WP_071063390.1">
    <property type="nucleotide sequence ID" value="NZ_MAXA01000212.1"/>
</dbReference>
<evidence type="ECO:0000313" key="2">
    <source>
        <dbReference type="EMBL" id="OHV28515.1"/>
    </source>
</evidence>
<dbReference type="AlphaFoldDB" id="A0A1S1Q5N6"/>
<dbReference type="PROSITE" id="PS50883">
    <property type="entry name" value="EAL"/>
    <property type="match status" value="1"/>
</dbReference>
<dbReference type="InterPro" id="IPR001633">
    <property type="entry name" value="EAL_dom"/>
</dbReference>